<dbReference type="Proteomes" id="UP000253919">
    <property type="component" value="Unassembled WGS sequence"/>
</dbReference>
<evidence type="ECO:0008006" key="3">
    <source>
        <dbReference type="Google" id="ProtNLM"/>
    </source>
</evidence>
<dbReference type="EMBL" id="QASA01000003">
    <property type="protein sequence ID" value="RDC58740.1"/>
    <property type="molecule type" value="Genomic_DNA"/>
</dbReference>
<sequence>MLLGGGHLEKRTKTEFARLPGDILFCHGGEPHQFITQEFPSKNINLEIDYSFYGTTTSPKVALIKPFPKRKREFLILKAYREVRTKDSDTETSIQMLLLSLMQESVKITTGIPT</sequence>
<reference evidence="1 2" key="1">
    <citation type="submission" date="2018-04" db="EMBL/GenBank/DDBJ databases">
        <title>Adhaeribacter sp. HMF7616 genome sequencing and assembly.</title>
        <authorList>
            <person name="Kang H."/>
            <person name="Kang J."/>
            <person name="Cha I."/>
            <person name="Kim H."/>
            <person name="Joh K."/>
        </authorList>
    </citation>
    <scope>NUCLEOTIDE SEQUENCE [LARGE SCALE GENOMIC DNA]</scope>
    <source>
        <strain evidence="1 2">HMF7616</strain>
    </source>
</reference>
<keyword evidence="2" id="KW-1185">Reference proteome</keyword>
<organism evidence="1 2">
    <name type="scientific">Adhaeribacter pallidiroseus</name>
    <dbReference type="NCBI Taxonomy" id="2072847"/>
    <lineage>
        <taxon>Bacteria</taxon>
        <taxon>Pseudomonadati</taxon>
        <taxon>Bacteroidota</taxon>
        <taxon>Cytophagia</taxon>
        <taxon>Cytophagales</taxon>
        <taxon>Hymenobacteraceae</taxon>
        <taxon>Adhaeribacter</taxon>
    </lineage>
</organism>
<name>A0A369Q2Q5_9BACT</name>
<proteinExistence type="predicted"/>
<dbReference type="AlphaFoldDB" id="A0A369Q2Q5"/>
<evidence type="ECO:0000313" key="2">
    <source>
        <dbReference type="Proteomes" id="UP000253919"/>
    </source>
</evidence>
<comment type="caution">
    <text evidence="1">The sequence shown here is derived from an EMBL/GenBank/DDBJ whole genome shotgun (WGS) entry which is preliminary data.</text>
</comment>
<gene>
    <name evidence="1" type="ORF">AHMF7616_05374</name>
</gene>
<protein>
    <recommendedName>
        <fullName evidence="3">AraC-type arabinose-binding/dimerisation domain-containing protein</fullName>
    </recommendedName>
</protein>
<evidence type="ECO:0000313" key="1">
    <source>
        <dbReference type="EMBL" id="RDC58740.1"/>
    </source>
</evidence>
<accession>A0A369Q2Q5</accession>